<comment type="similarity">
    <text evidence="2 7">Belongs to the mannose-6-phosphate isomerase type 1 family.</text>
</comment>
<sequence>MRMILNKPLFIEPVLQEKIWGGTKLRDIYHYDIPSEKTGECWAISAHENGMGHVLAPKEFQGISLAELFSTQPELFGNPQVKEFPLLTKIIDAADDLSVQVHPDDAYGLTHEGELGKTECWYVIAADPGAEIVFGHTAQTKEEFIERIDKGEWDELLQSVKVNAGDFFFVPSGTIHAIGAGVMILETQQSSDTTYRVYDYDRKDDQGNVRELHIQQAIDVTTIPHHVPALTEKTEKIGDSEIKTLIESDYFNVFHGLIRNDVSLSQKNKYTLVSVLEGQGTIEIAGEEWPLTKGQHFILPATVKEWKLSGHLDIISSTPGTKNN</sequence>
<evidence type="ECO:0000259" key="11">
    <source>
        <dbReference type="Pfam" id="PF21621"/>
    </source>
</evidence>
<feature type="domain" description="Mannose-6-phosphate isomerase cupin" evidence="11">
    <location>
        <begin position="242"/>
        <end position="318"/>
    </location>
</feature>
<dbReference type="PANTHER" id="PTHR42742:SF3">
    <property type="entry name" value="FRUCTOKINASE"/>
    <property type="match status" value="1"/>
</dbReference>
<feature type="binding site" evidence="8">
    <location>
        <position position="176"/>
    </location>
    <ligand>
        <name>Zn(2+)</name>
        <dbReference type="ChEBI" id="CHEBI:29105"/>
    </ligand>
</feature>
<protein>
    <recommendedName>
        <fullName evidence="3 7">Mannose-6-phosphate isomerase</fullName>
        <ecNumber evidence="3 7">5.3.1.8</ecNumber>
    </recommendedName>
</protein>
<dbReference type="PIRSF" id="PIRSF036894">
    <property type="entry name" value="PMI_Firm_short"/>
    <property type="match status" value="1"/>
</dbReference>
<dbReference type="Gene3D" id="2.60.120.10">
    <property type="entry name" value="Jelly Rolls"/>
    <property type="match status" value="2"/>
</dbReference>
<dbReference type="EC" id="5.3.1.8" evidence="3 7"/>
<dbReference type="AlphaFoldDB" id="A0A430B4N3"/>
<dbReference type="GO" id="GO:0004476">
    <property type="term" value="F:mannose-6-phosphate isomerase activity"/>
    <property type="evidence" value="ECO:0007669"/>
    <property type="project" value="UniProtKB-UniRule"/>
</dbReference>
<evidence type="ECO:0000256" key="5">
    <source>
        <dbReference type="ARBA" id="ARBA00022833"/>
    </source>
</evidence>
<name>A0A430B4N3_9ENTE</name>
<keyword evidence="5 7" id="KW-0862">Zinc</keyword>
<dbReference type="SUPFAM" id="SSF51182">
    <property type="entry name" value="RmlC-like cupins"/>
    <property type="match status" value="1"/>
</dbReference>
<dbReference type="RefSeq" id="WP_126807020.1">
    <property type="nucleotide sequence ID" value="NZ_NGKA01000002.1"/>
</dbReference>
<evidence type="ECO:0000256" key="8">
    <source>
        <dbReference type="PIRSR" id="PIRSR036894-1"/>
    </source>
</evidence>
<dbReference type="InterPro" id="IPR014628">
    <property type="entry name" value="Man6P_isomerase_Firm_short"/>
</dbReference>
<dbReference type="InterPro" id="IPR049071">
    <property type="entry name" value="MPI_cupin_dom"/>
</dbReference>
<evidence type="ECO:0000256" key="3">
    <source>
        <dbReference type="ARBA" id="ARBA00011956"/>
    </source>
</evidence>
<dbReference type="Pfam" id="PF20511">
    <property type="entry name" value="PMI_typeI_cat"/>
    <property type="match status" value="1"/>
</dbReference>
<feature type="binding site" evidence="8">
    <location>
        <position position="119"/>
    </location>
    <ligand>
        <name>Zn(2+)</name>
        <dbReference type="ChEBI" id="CHEBI:29105"/>
    </ligand>
</feature>
<gene>
    <name evidence="12" type="ORF">CBF29_02695</name>
</gene>
<evidence type="ECO:0000256" key="4">
    <source>
        <dbReference type="ARBA" id="ARBA00022723"/>
    </source>
</evidence>
<keyword evidence="13" id="KW-1185">Reference proteome</keyword>
<evidence type="ECO:0000259" key="10">
    <source>
        <dbReference type="Pfam" id="PF20511"/>
    </source>
</evidence>
<keyword evidence="4 7" id="KW-0479">Metal-binding</keyword>
<evidence type="ECO:0000313" key="13">
    <source>
        <dbReference type="Proteomes" id="UP000287605"/>
    </source>
</evidence>
<evidence type="ECO:0000313" key="12">
    <source>
        <dbReference type="EMBL" id="RSU15259.1"/>
    </source>
</evidence>
<dbReference type="Proteomes" id="UP000287605">
    <property type="component" value="Unassembled WGS sequence"/>
</dbReference>
<evidence type="ECO:0000256" key="7">
    <source>
        <dbReference type="PIRNR" id="PIRNR036894"/>
    </source>
</evidence>
<dbReference type="OrthoDB" id="9808275at2"/>
<dbReference type="InterPro" id="IPR011051">
    <property type="entry name" value="RmlC_Cupin_sf"/>
</dbReference>
<keyword evidence="6 7" id="KW-0413">Isomerase</keyword>
<comment type="caution">
    <text evidence="12">The sequence shown here is derived from an EMBL/GenBank/DDBJ whole genome shotgun (WGS) entry which is preliminary data.</text>
</comment>
<organism evidence="12 13">
    <name type="scientific">Vagococcus elongatus</name>
    <dbReference type="NCBI Taxonomy" id="180344"/>
    <lineage>
        <taxon>Bacteria</taxon>
        <taxon>Bacillati</taxon>
        <taxon>Bacillota</taxon>
        <taxon>Bacilli</taxon>
        <taxon>Lactobacillales</taxon>
        <taxon>Enterococcaceae</taxon>
        <taxon>Vagococcus</taxon>
    </lineage>
</organism>
<dbReference type="Pfam" id="PF21621">
    <property type="entry name" value="MPI_cupin_dom"/>
    <property type="match status" value="1"/>
</dbReference>
<dbReference type="GO" id="GO:0008270">
    <property type="term" value="F:zinc ion binding"/>
    <property type="evidence" value="ECO:0007669"/>
    <property type="project" value="UniProtKB-UniRule"/>
</dbReference>
<dbReference type="CDD" id="cd07010">
    <property type="entry name" value="cupin_PMI_type_I_N_bac"/>
    <property type="match status" value="1"/>
</dbReference>
<dbReference type="PANTHER" id="PTHR42742">
    <property type="entry name" value="TRANSCRIPTIONAL REPRESSOR MPRA"/>
    <property type="match status" value="1"/>
</dbReference>
<dbReference type="EMBL" id="NGKA01000002">
    <property type="protein sequence ID" value="RSU15259.1"/>
    <property type="molecule type" value="Genomic_DNA"/>
</dbReference>
<dbReference type="InterPro" id="IPR014710">
    <property type="entry name" value="RmlC-like_jellyroll"/>
</dbReference>
<evidence type="ECO:0000256" key="1">
    <source>
        <dbReference type="ARBA" id="ARBA00000757"/>
    </source>
</evidence>
<accession>A0A430B4N3</accession>
<dbReference type="GO" id="GO:0005975">
    <property type="term" value="P:carbohydrate metabolic process"/>
    <property type="evidence" value="ECO:0007669"/>
    <property type="project" value="UniProtKB-UniRule"/>
</dbReference>
<evidence type="ECO:0000256" key="2">
    <source>
        <dbReference type="ARBA" id="ARBA00010772"/>
    </source>
</evidence>
<evidence type="ECO:0000256" key="9">
    <source>
        <dbReference type="PIRSR" id="PIRSR036894-2"/>
    </source>
</evidence>
<feature type="binding site" evidence="8">
    <location>
        <position position="102"/>
    </location>
    <ligand>
        <name>Zn(2+)</name>
        <dbReference type="ChEBI" id="CHEBI:29105"/>
    </ligand>
</feature>
<proteinExistence type="inferred from homology"/>
<feature type="domain" description="Phosphomannose isomerase type I catalytic" evidence="10">
    <location>
        <begin position="10"/>
        <end position="108"/>
    </location>
</feature>
<evidence type="ECO:0000256" key="6">
    <source>
        <dbReference type="ARBA" id="ARBA00023235"/>
    </source>
</evidence>
<dbReference type="InterPro" id="IPR051804">
    <property type="entry name" value="Carb_Metab_Reg_Kinase/Isom"/>
</dbReference>
<dbReference type="InterPro" id="IPR001250">
    <property type="entry name" value="Man6P_Isoase-1"/>
</dbReference>
<dbReference type="InterPro" id="IPR046457">
    <property type="entry name" value="PMI_typeI_cat"/>
</dbReference>
<comment type="cofactor">
    <cofactor evidence="8">
        <name>Zn(2+)</name>
        <dbReference type="ChEBI" id="CHEBI:29105"/>
    </cofactor>
    <text evidence="8">Binds 1 zinc ion per subunit.</text>
</comment>
<reference evidence="12 13" key="1">
    <citation type="submission" date="2017-05" db="EMBL/GenBank/DDBJ databases">
        <title>Vagococcus spp. assemblies.</title>
        <authorList>
            <person name="Gulvik C.A."/>
        </authorList>
    </citation>
    <scope>NUCLEOTIDE SEQUENCE [LARGE SCALE GENOMIC DNA]</scope>
    <source>
        <strain evidence="12 13">CCUG 51432</strain>
    </source>
</reference>
<feature type="active site" evidence="9">
    <location>
        <position position="196"/>
    </location>
</feature>
<dbReference type="NCBIfam" id="TIGR00218">
    <property type="entry name" value="manA"/>
    <property type="match status" value="1"/>
</dbReference>
<comment type="catalytic activity">
    <reaction evidence="1 7">
        <text>D-mannose 6-phosphate = D-fructose 6-phosphate</text>
        <dbReference type="Rhea" id="RHEA:12356"/>
        <dbReference type="ChEBI" id="CHEBI:58735"/>
        <dbReference type="ChEBI" id="CHEBI:61527"/>
        <dbReference type="EC" id="5.3.1.8"/>
    </reaction>
</comment>